<feature type="binding site" description="axial binding residue" evidence="5">
    <location>
        <position position="93"/>
    </location>
    <ligand>
        <name>chlorophyll b</name>
        <dbReference type="ChEBI" id="CHEBI:61721"/>
        <label>1</label>
    </ligand>
    <ligandPart>
        <name>Mg</name>
        <dbReference type="ChEBI" id="CHEBI:25107"/>
    </ligandPart>
</feature>
<evidence type="ECO:0000256" key="1">
    <source>
        <dbReference type="ARBA" id="ARBA00004229"/>
    </source>
</evidence>
<dbReference type="SUPFAM" id="SSF103511">
    <property type="entry name" value="Chlorophyll a-b binding protein"/>
    <property type="match status" value="1"/>
</dbReference>
<keyword evidence="4" id="KW-0934">Plastid</keyword>
<feature type="binding site" evidence="5">
    <location>
        <position position="76"/>
    </location>
    <ligand>
        <name>chlorophyll a</name>
        <dbReference type="ChEBI" id="CHEBI:58416"/>
        <label>1</label>
    </ligand>
</feature>
<evidence type="ECO:0008006" key="8">
    <source>
        <dbReference type="Google" id="ProtNLM"/>
    </source>
</evidence>
<feature type="binding site" evidence="5">
    <location>
        <position position="88"/>
    </location>
    <ligand>
        <name>chlorophyll a</name>
        <dbReference type="ChEBI" id="CHEBI:58416"/>
        <label>1</label>
    </ligand>
</feature>
<name>A0AAV9I3W2_9RHOD</name>
<accession>A0AAV9I3W2</accession>
<feature type="binding site" evidence="5">
    <location>
        <position position="91"/>
    </location>
    <ligand>
        <name>chlorophyll a</name>
        <dbReference type="ChEBI" id="CHEBI:58416"/>
        <label>1</label>
    </ligand>
</feature>
<feature type="binding site" evidence="5">
    <location>
        <position position="188"/>
    </location>
    <ligand>
        <name>chlorophyll a</name>
        <dbReference type="ChEBI" id="CHEBI:58416"/>
        <label>1</label>
    </ligand>
</feature>
<dbReference type="InterPro" id="IPR001344">
    <property type="entry name" value="Chloro_AB-bd_pln"/>
</dbReference>
<proteinExistence type="predicted"/>
<dbReference type="EMBL" id="JANCYU010000008">
    <property type="protein sequence ID" value="KAK4522835.1"/>
    <property type="molecule type" value="Genomic_DNA"/>
</dbReference>
<keyword evidence="2" id="KW-0150">Chloroplast</keyword>
<dbReference type="GO" id="GO:0016020">
    <property type="term" value="C:membrane"/>
    <property type="evidence" value="ECO:0007669"/>
    <property type="project" value="InterPro"/>
</dbReference>
<comment type="caution">
    <text evidence="6">The sequence shown here is derived from an EMBL/GenBank/DDBJ whole genome shotgun (WGS) entry which is preliminary data.</text>
</comment>
<dbReference type="InterPro" id="IPR022796">
    <property type="entry name" value="Chloroa_b-bind"/>
</dbReference>
<keyword evidence="3" id="KW-0602">Photosynthesis</keyword>
<keyword evidence="5" id="KW-0157">Chromophore</keyword>
<dbReference type="GO" id="GO:0016168">
    <property type="term" value="F:chlorophyll binding"/>
    <property type="evidence" value="ECO:0007669"/>
    <property type="project" value="UniProtKB-KW"/>
</dbReference>
<dbReference type="PANTHER" id="PTHR21649">
    <property type="entry name" value="CHLOROPHYLL A/B BINDING PROTEIN"/>
    <property type="match status" value="1"/>
</dbReference>
<dbReference type="Gene3D" id="1.10.3460.10">
    <property type="entry name" value="Chlorophyll a/b binding protein domain"/>
    <property type="match status" value="1"/>
</dbReference>
<evidence type="ECO:0000256" key="2">
    <source>
        <dbReference type="ARBA" id="ARBA00022528"/>
    </source>
</evidence>
<evidence type="ECO:0000313" key="6">
    <source>
        <dbReference type="EMBL" id="KAK4522835.1"/>
    </source>
</evidence>
<dbReference type="Pfam" id="PF00504">
    <property type="entry name" value="Chloroa_b-bind"/>
    <property type="match status" value="1"/>
</dbReference>
<evidence type="ECO:0000256" key="4">
    <source>
        <dbReference type="ARBA" id="ARBA00022640"/>
    </source>
</evidence>
<dbReference type="AlphaFoldDB" id="A0AAV9I3W2"/>
<comment type="subcellular location">
    <subcellularLocation>
        <location evidence="1">Plastid</location>
        <location evidence="1">Chloroplast</location>
    </subcellularLocation>
</comment>
<feature type="binding site" evidence="5">
    <location>
        <position position="191"/>
    </location>
    <ligand>
        <name>chlorophyll a</name>
        <dbReference type="ChEBI" id="CHEBI:58416"/>
        <label>1</label>
    </ligand>
</feature>
<protein>
    <recommendedName>
        <fullName evidence="8">Light-harvesting protein</fullName>
    </recommendedName>
</protein>
<evidence type="ECO:0000313" key="7">
    <source>
        <dbReference type="Proteomes" id="UP001300502"/>
    </source>
</evidence>
<dbReference type="GO" id="GO:0009765">
    <property type="term" value="P:photosynthesis, light harvesting"/>
    <property type="evidence" value="ECO:0007669"/>
    <property type="project" value="InterPro"/>
</dbReference>
<sequence>MSFRSVVAFVPHHSILWKTHPCVSSHRQSSLAVHSHRLFHTLVANTKSPSVPFLERPQNLDGTAPGDVGFDPLYISDLLDIQWLRESEIKHGRIAMLAALGFIVQEFVHLPGQVFSNKVAVDAFFQVPRGGLWQIFLFIGLLEFVMNKGKMTPLDMFSDPNRKPGDFGFDPLGLGKDPQTRRRYQVAEIKNGRLAMLAVGGFIHHMFLTHQGVVEQLTHFRSLPVGGGA</sequence>
<reference evidence="6 7" key="1">
    <citation type="submission" date="2022-07" db="EMBL/GenBank/DDBJ databases">
        <title>Genome-wide signatures of adaptation to extreme environments.</title>
        <authorList>
            <person name="Cho C.H."/>
            <person name="Yoon H.S."/>
        </authorList>
    </citation>
    <scope>NUCLEOTIDE SEQUENCE [LARGE SCALE GENOMIC DNA]</scope>
    <source>
        <strain evidence="6 7">108.79 E11</strain>
    </source>
</reference>
<keyword evidence="7" id="KW-1185">Reference proteome</keyword>
<evidence type="ECO:0000256" key="3">
    <source>
        <dbReference type="ARBA" id="ARBA00022531"/>
    </source>
</evidence>
<feature type="binding site" evidence="5">
    <location>
        <position position="193"/>
    </location>
    <ligand>
        <name>chlorophyll a</name>
        <dbReference type="ChEBI" id="CHEBI:58416"/>
        <label>1</label>
    </ligand>
</feature>
<gene>
    <name evidence="6" type="ORF">GAYE_PCTG30G0725</name>
</gene>
<dbReference type="Proteomes" id="UP001300502">
    <property type="component" value="Unassembled WGS sequence"/>
</dbReference>
<evidence type="ECO:0000256" key="5">
    <source>
        <dbReference type="PIRSR" id="PIRSR601344-1"/>
    </source>
</evidence>
<keyword evidence="5" id="KW-0148">Chlorophyll</keyword>
<organism evidence="6 7">
    <name type="scientific">Galdieria yellowstonensis</name>
    <dbReference type="NCBI Taxonomy" id="3028027"/>
    <lineage>
        <taxon>Eukaryota</taxon>
        <taxon>Rhodophyta</taxon>
        <taxon>Bangiophyceae</taxon>
        <taxon>Galdieriales</taxon>
        <taxon>Galdieriaceae</taxon>
        <taxon>Galdieria</taxon>
    </lineage>
</organism>
<dbReference type="GO" id="GO:0009507">
    <property type="term" value="C:chloroplast"/>
    <property type="evidence" value="ECO:0007669"/>
    <property type="project" value="UniProtKB-SubCell"/>
</dbReference>